<dbReference type="InterPro" id="IPR050482">
    <property type="entry name" value="Sensor_HK_TwoCompSys"/>
</dbReference>
<feature type="transmembrane region" description="Helical" evidence="15">
    <location>
        <begin position="79"/>
        <end position="103"/>
    </location>
</feature>
<dbReference type="PIRSF" id="PIRSF037434">
    <property type="entry name" value="STHK_ChrS"/>
    <property type="match status" value="1"/>
</dbReference>
<dbReference type="EC" id="2.7.13.3" evidence="4"/>
<comment type="subcellular location">
    <subcellularLocation>
        <location evidence="3">Cytoplasm</location>
    </subcellularLocation>
</comment>
<name>A0A919INX2_9ACTN</name>
<keyword evidence="12" id="KW-0411">Iron-sulfur</keyword>
<feature type="transmembrane region" description="Helical" evidence="15">
    <location>
        <begin position="138"/>
        <end position="156"/>
    </location>
</feature>
<dbReference type="Pfam" id="PF07730">
    <property type="entry name" value="HisKA_3"/>
    <property type="match status" value="1"/>
</dbReference>
<evidence type="ECO:0000256" key="2">
    <source>
        <dbReference type="ARBA" id="ARBA00001966"/>
    </source>
</evidence>
<dbReference type="CDD" id="cd16917">
    <property type="entry name" value="HATPase_UhpB-NarQ-NarX-like"/>
    <property type="match status" value="1"/>
</dbReference>
<comment type="catalytic activity">
    <reaction evidence="1">
        <text>ATP + protein L-histidine = ADP + protein N-phospho-L-histidine.</text>
        <dbReference type="EC" id="2.7.13.3"/>
    </reaction>
</comment>
<feature type="transmembrane region" description="Helical" evidence="15">
    <location>
        <begin position="17"/>
        <end position="34"/>
    </location>
</feature>
<dbReference type="RefSeq" id="WP_203749415.1">
    <property type="nucleotide sequence ID" value="NZ_BAAAUC010000006.1"/>
</dbReference>
<evidence type="ECO:0000256" key="12">
    <source>
        <dbReference type="ARBA" id="ARBA00023014"/>
    </source>
</evidence>
<accession>A0A919INX2</accession>
<dbReference type="GO" id="GO:0005737">
    <property type="term" value="C:cytoplasm"/>
    <property type="evidence" value="ECO:0007669"/>
    <property type="project" value="UniProtKB-SubCell"/>
</dbReference>
<keyword evidence="15" id="KW-0472">Membrane</keyword>
<keyword evidence="7" id="KW-0963">Cytoplasm</keyword>
<dbReference type="SMART" id="SM00387">
    <property type="entry name" value="HATPase_c"/>
    <property type="match status" value="1"/>
</dbReference>
<keyword evidence="8" id="KW-0808">Transferase</keyword>
<feature type="transmembrane region" description="Helical" evidence="15">
    <location>
        <begin position="41"/>
        <end position="59"/>
    </location>
</feature>
<dbReference type="Proteomes" id="UP000619479">
    <property type="component" value="Unassembled WGS sequence"/>
</dbReference>
<dbReference type="InterPro" id="IPR036890">
    <property type="entry name" value="HATPase_C_sf"/>
</dbReference>
<evidence type="ECO:0000259" key="16">
    <source>
        <dbReference type="SMART" id="SM00387"/>
    </source>
</evidence>
<keyword evidence="9 17" id="KW-0418">Kinase</keyword>
<evidence type="ECO:0000256" key="5">
    <source>
        <dbReference type="ARBA" id="ARBA00017322"/>
    </source>
</evidence>
<comment type="cofactor">
    <cofactor evidence="2">
        <name>[4Fe-4S] cluster</name>
        <dbReference type="ChEBI" id="CHEBI:49883"/>
    </cofactor>
</comment>
<evidence type="ECO:0000256" key="4">
    <source>
        <dbReference type="ARBA" id="ARBA00012438"/>
    </source>
</evidence>
<dbReference type="Gene3D" id="3.30.565.10">
    <property type="entry name" value="Histidine kinase-like ATPase, C-terminal domain"/>
    <property type="match status" value="1"/>
</dbReference>
<evidence type="ECO:0000256" key="9">
    <source>
        <dbReference type="ARBA" id="ARBA00022777"/>
    </source>
</evidence>
<dbReference type="InterPro" id="IPR011712">
    <property type="entry name" value="Sig_transdc_His_kin_sub3_dim/P"/>
</dbReference>
<evidence type="ECO:0000256" key="13">
    <source>
        <dbReference type="ARBA" id="ARBA00024827"/>
    </source>
</evidence>
<dbReference type="GO" id="GO:0016020">
    <property type="term" value="C:membrane"/>
    <property type="evidence" value="ECO:0007669"/>
    <property type="project" value="InterPro"/>
</dbReference>
<dbReference type="GO" id="GO:0000155">
    <property type="term" value="F:phosphorelay sensor kinase activity"/>
    <property type="evidence" value="ECO:0007669"/>
    <property type="project" value="InterPro"/>
</dbReference>
<protein>
    <recommendedName>
        <fullName evidence="5">Oxygen sensor histidine kinase NreB</fullName>
        <ecNumber evidence="4">2.7.13.3</ecNumber>
    </recommendedName>
    <alternativeName>
        <fullName evidence="14">Nitrogen regulation protein B</fullName>
    </alternativeName>
</protein>
<keyword evidence="11" id="KW-0902">Two-component regulatory system</keyword>
<dbReference type="PRINTS" id="PR00344">
    <property type="entry name" value="BCTRLSENSOR"/>
</dbReference>
<evidence type="ECO:0000256" key="3">
    <source>
        <dbReference type="ARBA" id="ARBA00004496"/>
    </source>
</evidence>
<evidence type="ECO:0000256" key="1">
    <source>
        <dbReference type="ARBA" id="ARBA00000085"/>
    </source>
</evidence>
<organism evidence="17 18">
    <name type="scientific">Actinoplanes cyaneus</name>
    <dbReference type="NCBI Taxonomy" id="52696"/>
    <lineage>
        <taxon>Bacteria</taxon>
        <taxon>Bacillati</taxon>
        <taxon>Actinomycetota</taxon>
        <taxon>Actinomycetes</taxon>
        <taxon>Micromonosporales</taxon>
        <taxon>Micromonosporaceae</taxon>
        <taxon>Actinoplanes</taxon>
    </lineage>
</organism>
<dbReference type="GO" id="GO:0051539">
    <property type="term" value="F:4 iron, 4 sulfur cluster binding"/>
    <property type="evidence" value="ECO:0007669"/>
    <property type="project" value="UniProtKB-KW"/>
</dbReference>
<dbReference type="GO" id="GO:0046983">
    <property type="term" value="F:protein dimerization activity"/>
    <property type="evidence" value="ECO:0007669"/>
    <property type="project" value="InterPro"/>
</dbReference>
<dbReference type="EMBL" id="BOMH01000051">
    <property type="protein sequence ID" value="GID68793.1"/>
    <property type="molecule type" value="Genomic_DNA"/>
</dbReference>
<sequence length="378" mass="39952">MTDSEADYVAYSRWWDVYFFVVAAANAVALFGSGESAARELIAAGAIAGMMIVHATIGWRAVRGPEGPLPITVLAGQMALFLVAASTVPMASWLLFAVVPLTFQLAPVRLAIGAVLLVTLVPTVVDVVTGQGDAKRDLMISLISAASGIWLGLWIIRVIEQSKGRAALIAELEATRAQLARLSHEAGVTAERTRLAGEIHDTLAQGFTSIITLIQASDPELRDERLALAVRTAKENLAESRAIVAALSPSALASGLLDSVRRQASRFTEETGVQAGFRVTGESRDLPTPAEVVLLRATQEALTNVRRHARANEVAVLLAYAPGSVRIAVRDDGCGFDPAGPGGFGLRGMRQRAEQVGGTLTVRSDPDTGTTIELEVPA</sequence>
<keyword evidence="6" id="KW-0004">4Fe-4S</keyword>
<proteinExistence type="predicted"/>
<keyword evidence="15" id="KW-1133">Transmembrane helix</keyword>
<dbReference type="AlphaFoldDB" id="A0A919INX2"/>
<comment type="function">
    <text evidence="13">Member of the two-component regulatory system NreB/NreC involved in the control of dissimilatory nitrate/nitrite reduction in response to oxygen. NreB functions as a direct oxygen sensor histidine kinase which is autophosphorylated, in the absence of oxygen, probably at the conserved histidine residue, and transfers its phosphate group probably to a conserved aspartate residue of NreC. NreB/NreC activates the expression of the nitrate (narGHJI) and nitrite (nir) reductase operons, as well as the putative nitrate transporter gene narT.</text>
</comment>
<gene>
    <name evidence="17" type="ORF">Acy02nite_66740</name>
</gene>
<keyword evidence="6" id="KW-0479">Metal-binding</keyword>
<keyword evidence="18" id="KW-1185">Reference proteome</keyword>
<dbReference type="InterPro" id="IPR017205">
    <property type="entry name" value="Sig_transdc_His_kinase_ChrS"/>
</dbReference>
<evidence type="ECO:0000256" key="6">
    <source>
        <dbReference type="ARBA" id="ARBA00022485"/>
    </source>
</evidence>
<evidence type="ECO:0000256" key="7">
    <source>
        <dbReference type="ARBA" id="ARBA00022490"/>
    </source>
</evidence>
<reference evidence="17" key="1">
    <citation type="submission" date="2021-01" db="EMBL/GenBank/DDBJ databases">
        <title>Whole genome shotgun sequence of Actinoplanes cyaneus NBRC 14990.</title>
        <authorList>
            <person name="Komaki H."/>
            <person name="Tamura T."/>
        </authorList>
    </citation>
    <scope>NUCLEOTIDE SEQUENCE</scope>
    <source>
        <strain evidence="17">NBRC 14990</strain>
    </source>
</reference>
<evidence type="ECO:0000313" key="17">
    <source>
        <dbReference type="EMBL" id="GID68793.1"/>
    </source>
</evidence>
<feature type="domain" description="Histidine kinase/HSP90-like ATPase" evidence="16">
    <location>
        <begin position="290"/>
        <end position="378"/>
    </location>
</feature>
<evidence type="ECO:0000256" key="14">
    <source>
        <dbReference type="ARBA" id="ARBA00030800"/>
    </source>
</evidence>
<dbReference type="Gene3D" id="1.20.5.1930">
    <property type="match status" value="1"/>
</dbReference>
<comment type="caution">
    <text evidence="17">The sequence shown here is derived from an EMBL/GenBank/DDBJ whole genome shotgun (WGS) entry which is preliminary data.</text>
</comment>
<evidence type="ECO:0000256" key="8">
    <source>
        <dbReference type="ARBA" id="ARBA00022679"/>
    </source>
</evidence>
<keyword evidence="15" id="KW-0812">Transmembrane</keyword>
<feature type="transmembrane region" description="Helical" evidence="15">
    <location>
        <begin position="110"/>
        <end position="132"/>
    </location>
</feature>
<dbReference type="PANTHER" id="PTHR24421">
    <property type="entry name" value="NITRATE/NITRITE SENSOR PROTEIN NARX-RELATED"/>
    <property type="match status" value="1"/>
</dbReference>
<evidence type="ECO:0000256" key="10">
    <source>
        <dbReference type="ARBA" id="ARBA00023004"/>
    </source>
</evidence>
<evidence type="ECO:0000313" key="18">
    <source>
        <dbReference type="Proteomes" id="UP000619479"/>
    </source>
</evidence>
<dbReference type="SUPFAM" id="SSF55874">
    <property type="entry name" value="ATPase domain of HSP90 chaperone/DNA topoisomerase II/histidine kinase"/>
    <property type="match status" value="1"/>
</dbReference>
<dbReference type="InterPro" id="IPR003594">
    <property type="entry name" value="HATPase_dom"/>
</dbReference>
<dbReference type="InterPro" id="IPR004358">
    <property type="entry name" value="Sig_transdc_His_kin-like_C"/>
</dbReference>
<evidence type="ECO:0000256" key="11">
    <source>
        <dbReference type="ARBA" id="ARBA00023012"/>
    </source>
</evidence>
<dbReference type="PANTHER" id="PTHR24421:SF62">
    <property type="entry name" value="SENSORY TRANSDUCTION HISTIDINE KINASE"/>
    <property type="match status" value="1"/>
</dbReference>
<evidence type="ECO:0000256" key="15">
    <source>
        <dbReference type="SAM" id="Phobius"/>
    </source>
</evidence>
<dbReference type="Pfam" id="PF02518">
    <property type="entry name" value="HATPase_c"/>
    <property type="match status" value="1"/>
</dbReference>
<keyword evidence="10" id="KW-0408">Iron</keyword>